<name>A0ABW1L2H1_9PROT</name>
<keyword evidence="3 6" id="KW-0812">Transmembrane</keyword>
<feature type="transmembrane region" description="Helical" evidence="6">
    <location>
        <begin position="313"/>
        <end position="331"/>
    </location>
</feature>
<proteinExistence type="predicted"/>
<dbReference type="RefSeq" id="WP_379880824.1">
    <property type="nucleotide sequence ID" value="NZ_JBHPON010000003.1"/>
</dbReference>
<comment type="caution">
    <text evidence="7">The sequence shown here is derived from an EMBL/GenBank/DDBJ whole genome shotgun (WGS) entry which is preliminary data.</text>
</comment>
<comment type="subcellular location">
    <subcellularLocation>
        <location evidence="1">Cell membrane</location>
        <topology evidence="1">Multi-pass membrane protein</topology>
    </subcellularLocation>
</comment>
<evidence type="ECO:0000256" key="6">
    <source>
        <dbReference type="SAM" id="Phobius"/>
    </source>
</evidence>
<evidence type="ECO:0000256" key="4">
    <source>
        <dbReference type="ARBA" id="ARBA00022989"/>
    </source>
</evidence>
<keyword evidence="2" id="KW-1003">Cell membrane</keyword>
<dbReference type="Proteomes" id="UP001596116">
    <property type="component" value="Unassembled WGS sequence"/>
</dbReference>
<evidence type="ECO:0000256" key="3">
    <source>
        <dbReference type="ARBA" id="ARBA00022692"/>
    </source>
</evidence>
<feature type="transmembrane region" description="Helical" evidence="6">
    <location>
        <begin position="64"/>
        <end position="85"/>
    </location>
</feature>
<feature type="transmembrane region" description="Helical" evidence="6">
    <location>
        <begin position="258"/>
        <end position="280"/>
    </location>
</feature>
<gene>
    <name evidence="7" type="ORF">ACFMB1_19675</name>
</gene>
<feature type="transmembrane region" description="Helical" evidence="6">
    <location>
        <begin position="26"/>
        <end position="44"/>
    </location>
</feature>
<evidence type="ECO:0000313" key="8">
    <source>
        <dbReference type="Proteomes" id="UP001596116"/>
    </source>
</evidence>
<feature type="transmembrane region" description="Helical" evidence="6">
    <location>
        <begin position="140"/>
        <end position="163"/>
    </location>
</feature>
<keyword evidence="8" id="KW-1185">Reference proteome</keyword>
<dbReference type="PANTHER" id="PTHR39087:SF2">
    <property type="entry name" value="UPF0104 MEMBRANE PROTEIN MJ1595"/>
    <property type="match status" value="1"/>
</dbReference>
<feature type="transmembrane region" description="Helical" evidence="6">
    <location>
        <begin position="175"/>
        <end position="197"/>
    </location>
</feature>
<keyword evidence="4 6" id="KW-1133">Transmembrane helix</keyword>
<accession>A0ABW1L2H1</accession>
<protein>
    <submittedName>
        <fullName evidence="7">YbhN family protein</fullName>
    </submittedName>
</protein>
<evidence type="ECO:0000256" key="1">
    <source>
        <dbReference type="ARBA" id="ARBA00004651"/>
    </source>
</evidence>
<dbReference type="PANTHER" id="PTHR39087">
    <property type="entry name" value="UPF0104 MEMBRANE PROTEIN MJ1595"/>
    <property type="match status" value="1"/>
</dbReference>
<reference evidence="7 8" key="1">
    <citation type="submission" date="2024-09" db="EMBL/GenBank/DDBJ databases">
        <authorList>
            <person name="Zhang Z.-H."/>
        </authorList>
    </citation>
    <scope>NUCLEOTIDE SEQUENCE [LARGE SCALE GENOMIC DNA]</scope>
    <source>
        <strain evidence="7 8">HHTR114</strain>
    </source>
</reference>
<evidence type="ECO:0000256" key="2">
    <source>
        <dbReference type="ARBA" id="ARBA00022475"/>
    </source>
</evidence>
<sequence>MHDDGKTEMETGELETAPEPRRISRLIAVLVGVSALAGLVLFIANSGDITAFARQAANASAGPLAGAVAIQALPYIFAAYVWFLFLKRMGDAPRLRSLIPLSFAKLFADQALPSGGLSGAAFFLFALTKRGVPDKTAFRTFVFATSAYFLAFLITAIISLIALSTAEKAPPALSASVSAFAGVFLLLTLIAGLIILYKPERAPSFVRNHRLTAKAAEFLGAAIHDIRTMPALFAKMTLILIAVRAVDGLTLMLISHAIGAPIAFSTGFIAVATASIAATIGPVPMGLGTFEAGMIASLSVFGASMEDALTITLIYRGLTLWLPLLPGFLIIQREFLHRPSAPPARKADPDQS</sequence>
<dbReference type="EMBL" id="JBHPON010000003">
    <property type="protein sequence ID" value="MFC6037781.1"/>
    <property type="molecule type" value="Genomic_DNA"/>
</dbReference>
<keyword evidence="5 6" id="KW-0472">Membrane</keyword>
<evidence type="ECO:0000256" key="5">
    <source>
        <dbReference type="ARBA" id="ARBA00023136"/>
    </source>
</evidence>
<dbReference type="InterPro" id="IPR022791">
    <property type="entry name" value="L-PG_synthase/AglD"/>
</dbReference>
<feature type="transmembrane region" description="Helical" evidence="6">
    <location>
        <begin position="106"/>
        <end position="128"/>
    </location>
</feature>
<evidence type="ECO:0000313" key="7">
    <source>
        <dbReference type="EMBL" id="MFC6037781.1"/>
    </source>
</evidence>
<dbReference type="Pfam" id="PF03706">
    <property type="entry name" value="LPG_synthase_TM"/>
    <property type="match status" value="1"/>
</dbReference>
<organism evidence="7 8">
    <name type="scientific">Hyphococcus aureus</name>
    <dbReference type="NCBI Taxonomy" id="2666033"/>
    <lineage>
        <taxon>Bacteria</taxon>
        <taxon>Pseudomonadati</taxon>
        <taxon>Pseudomonadota</taxon>
        <taxon>Alphaproteobacteria</taxon>
        <taxon>Parvularculales</taxon>
        <taxon>Parvularculaceae</taxon>
        <taxon>Hyphococcus</taxon>
    </lineage>
</organism>